<dbReference type="NCBIfam" id="NF004320">
    <property type="entry name" value="PRK05715.1-2"/>
    <property type="match status" value="1"/>
</dbReference>
<comment type="subcellular location">
    <subcellularLocation>
        <location evidence="8">Cell membrane</location>
        <topology evidence="8">Multi-pass membrane protein</topology>
    </subcellularLocation>
    <subcellularLocation>
        <location evidence="1">Membrane</location>
        <topology evidence="1">Multi-pass membrane protein</topology>
    </subcellularLocation>
</comment>
<dbReference type="PANTHER" id="PTHR11434">
    <property type="entry name" value="NADH-UBIQUINONE OXIDOREDUCTASE SUBUNIT ND4L"/>
    <property type="match status" value="1"/>
</dbReference>
<dbReference type="GO" id="GO:0050136">
    <property type="term" value="F:NADH dehydrogenase (quinone) (non-electrogenic) activity"/>
    <property type="evidence" value="ECO:0007669"/>
    <property type="project" value="UniProtKB-UniRule"/>
</dbReference>
<feature type="transmembrane region" description="Helical" evidence="8">
    <location>
        <begin position="31"/>
        <end position="53"/>
    </location>
</feature>
<dbReference type="NCBIfam" id="NF004323">
    <property type="entry name" value="PRK05715.1-5"/>
    <property type="match status" value="1"/>
</dbReference>
<reference evidence="9 10" key="1">
    <citation type="submission" date="2017-09" db="EMBL/GenBank/DDBJ databases">
        <title>Sequencing the genomes of two abundant thermophiles in Great Basin hot springs: Thermocrinis jamiesonii and novel Chloroflexi Thermoflexus hugenholtzii.</title>
        <authorList>
            <person name="Hedlund B."/>
        </authorList>
    </citation>
    <scope>NUCLEOTIDE SEQUENCE [LARGE SCALE GENOMIC DNA]</scope>
    <source>
        <strain evidence="9 10">G233</strain>
    </source>
</reference>
<evidence type="ECO:0000256" key="8">
    <source>
        <dbReference type="HAMAP-Rule" id="MF_01456"/>
    </source>
</evidence>
<organism evidence="9 10">
    <name type="scientific">Tepidiforma thermophila (strain KCTC 52669 / CGMCC 1.13589 / G233)</name>
    <dbReference type="NCBI Taxonomy" id="2761530"/>
    <lineage>
        <taxon>Bacteria</taxon>
        <taxon>Bacillati</taxon>
        <taxon>Chloroflexota</taxon>
        <taxon>Tepidiformia</taxon>
        <taxon>Tepidiformales</taxon>
        <taxon>Tepidiformaceae</taxon>
        <taxon>Tepidiforma</taxon>
    </lineage>
</organism>
<keyword evidence="6 8" id="KW-1133">Transmembrane helix</keyword>
<evidence type="ECO:0000256" key="6">
    <source>
        <dbReference type="ARBA" id="ARBA00022989"/>
    </source>
</evidence>
<comment type="similarity">
    <text evidence="2 8">Belongs to the complex I subunit 4L family.</text>
</comment>
<dbReference type="InterPro" id="IPR001133">
    <property type="entry name" value="NADH_UbQ_OxRdtase_chain4L/K"/>
</dbReference>
<dbReference type="GO" id="GO:0042773">
    <property type="term" value="P:ATP synthesis coupled electron transport"/>
    <property type="evidence" value="ECO:0007669"/>
    <property type="project" value="InterPro"/>
</dbReference>
<comment type="function">
    <text evidence="8">NDH-1 shuttles electrons from NADH, via FMN and iron-sulfur (Fe-S) centers, to quinones in the respiratory chain. The immediate electron acceptor for the enzyme in this species is believed to be ubiquinone. Couples the redox reaction to proton translocation (for every two electrons transferred, four hydrogen ions are translocated across the cytoplasmic membrane), and thus conserves the redox energy in a proton gradient.</text>
</comment>
<sequence length="104" mass="11079">MNPGIEHFLTVGALLFCLGLAIALSKRNAVGVLMGVELMLNAVNLTLITFSRFTVSPNPIAGHTFVVFVLTVAAAEAAVALALAVAVYRNRETIDVDRLNLLRS</sequence>
<evidence type="ECO:0000256" key="5">
    <source>
        <dbReference type="ARBA" id="ARBA00022719"/>
    </source>
</evidence>
<feature type="transmembrane region" description="Helical" evidence="8">
    <location>
        <begin position="65"/>
        <end position="88"/>
    </location>
</feature>
<dbReference type="EMBL" id="PDJQ01000001">
    <property type="protein sequence ID" value="PFG74752.1"/>
    <property type="molecule type" value="Genomic_DNA"/>
</dbReference>
<keyword evidence="3 8" id="KW-0813">Transport</keyword>
<dbReference type="RefSeq" id="WP_098504115.1">
    <property type="nucleotide sequence ID" value="NZ_PDJQ01000001.1"/>
</dbReference>
<keyword evidence="5 8" id="KW-0874">Quinone</keyword>
<evidence type="ECO:0000256" key="7">
    <source>
        <dbReference type="ARBA" id="ARBA00023136"/>
    </source>
</evidence>
<dbReference type="FunFam" id="1.10.287.3510:FF:000001">
    <property type="entry name" value="NADH-quinone oxidoreductase subunit K"/>
    <property type="match status" value="1"/>
</dbReference>
<name>A0A2A9HHY7_TEPT2</name>
<evidence type="ECO:0000313" key="10">
    <source>
        <dbReference type="Proteomes" id="UP000223071"/>
    </source>
</evidence>
<feature type="transmembrane region" description="Helical" evidence="8">
    <location>
        <begin position="6"/>
        <end position="24"/>
    </location>
</feature>
<dbReference type="GO" id="GO:0005886">
    <property type="term" value="C:plasma membrane"/>
    <property type="evidence" value="ECO:0007669"/>
    <property type="project" value="UniProtKB-SubCell"/>
</dbReference>
<keyword evidence="8" id="KW-0830">Ubiquinone</keyword>
<keyword evidence="8" id="KW-0520">NAD</keyword>
<gene>
    <name evidence="8" type="primary">nuoK</name>
    <name evidence="9" type="ORF">A9A59_1993</name>
</gene>
<accession>A0A2A9HHY7</accession>
<keyword evidence="7 8" id="KW-0472">Membrane</keyword>
<dbReference type="PANTHER" id="PTHR11434:SF16">
    <property type="entry name" value="NADH-UBIQUINONE OXIDOREDUCTASE CHAIN 4L"/>
    <property type="match status" value="1"/>
</dbReference>
<dbReference type="InterPro" id="IPR039428">
    <property type="entry name" value="NUOK/Mnh_C1-like"/>
</dbReference>
<comment type="catalytic activity">
    <reaction evidence="8">
        <text>a quinone + NADH + 5 H(+)(in) = a quinol + NAD(+) + 4 H(+)(out)</text>
        <dbReference type="Rhea" id="RHEA:57888"/>
        <dbReference type="ChEBI" id="CHEBI:15378"/>
        <dbReference type="ChEBI" id="CHEBI:24646"/>
        <dbReference type="ChEBI" id="CHEBI:57540"/>
        <dbReference type="ChEBI" id="CHEBI:57945"/>
        <dbReference type="ChEBI" id="CHEBI:132124"/>
    </reaction>
</comment>
<dbReference type="GO" id="GO:0030964">
    <property type="term" value="C:NADH dehydrogenase complex"/>
    <property type="evidence" value="ECO:0007669"/>
    <property type="project" value="TreeGrafter"/>
</dbReference>
<evidence type="ECO:0000256" key="2">
    <source>
        <dbReference type="ARBA" id="ARBA00010519"/>
    </source>
</evidence>
<dbReference type="NCBIfam" id="NF004321">
    <property type="entry name" value="PRK05715.1-3"/>
    <property type="match status" value="1"/>
</dbReference>
<keyword evidence="10" id="KW-1185">Reference proteome</keyword>
<dbReference type="Gene3D" id="1.10.287.3510">
    <property type="match status" value="1"/>
</dbReference>
<dbReference type="AlphaFoldDB" id="A0A2A9HHY7"/>
<dbReference type="EC" id="7.1.1.-" evidence="8"/>
<dbReference type="Proteomes" id="UP000223071">
    <property type="component" value="Unassembled WGS sequence"/>
</dbReference>
<evidence type="ECO:0000256" key="3">
    <source>
        <dbReference type="ARBA" id="ARBA00022448"/>
    </source>
</evidence>
<dbReference type="GO" id="GO:0048038">
    <property type="term" value="F:quinone binding"/>
    <property type="evidence" value="ECO:0007669"/>
    <property type="project" value="UniProtKB-KW"/>
</dbReference>
<keyword evidence="8" id="KW-1278">Translocase</keyword>
<evidence type="ECO:0000256" key="1">
    <source>
        <dbReference type="ARBA" id="ARBA00004141"/>
    </source>
</evidence>
<protein>
    <recommendedName>
        <fullName evidence="8">NADH-quinone oxidoreductase subunit K</fullName>
        <ecNumber evidence="8">7.1.1.-</ecNumber>
    </recommendedName>
    <alternativeName>
        <fullName evidence="8">NADH dehydrogenase I subunit K</fullName>
    </alternativeName>
    <alternativeName>
        <fullName evidence="8">NDH-1 subunit K</fullName>
    </alternativeName>
</protein>
<comment type="subunit">
    <text evidence="8">NDH-1 is composed of 14 different subunits. Subunits NuoA, H, J, K, L, M, N constitute the membrane sector of the complex.</text>
</comment>
<keyword evidence="4 8" id="KW-0812">Transmembrane</keyword>
<keyword evidence="8" id="KW-1003">Cell membrane</keyword>
<dbReference type="Pfam" id="PF00420">
    <property type="entry name" value="Oxidored_q2"/>
    <property type="match status" value="1"/>
</dbReference>
<evidence type="ECO:0000313" key="9">
    <source>
        <dbReference type="EMBL" id="PFG74752.1"/>
    </source>
</evidence>
<evidence type="ECO:0000256" key="4">
    <source>
        <dbReference type="ARBA" id="ARBA00022692"/>
    </source>
</evidence>
<comment type="caution">
    <text evidence="9">The sequence shown here is derived from an EMBL/GenBank/DDBJ whole genome shotgun (WGS) entry which is preliminary data.</text>
</comment>
<proteinExistence type="inferred from homology"/>
<dbReference type="HAMAP" id="MF_01456">
    <property type="entry name" value="NDH1_NuoK"/>
    <property type="match status" value="1"/>
</dbReference>